<reference evidence="2 3" key="1">
    <citation type="submission" date="2020-12" db="EMBL/GenBank/DDBJ databases">
        <title>Concerted genomic and epigenomic changes stabilize Arabidopsis allopolyploids.</title>
        <authorList>
            <person name="Chen Z."/>
        </authorList>
    </citation>
    <scope>NUCLEOTIDE SEQUENCE [LARGE SCALE GENOMIC DNA]</scope>
    <source>
        <strain evidence="2">As9502</strain>
        <tissue evidence="2">Leaf</tissue>
    </source>
</reference>
<evidence type="ECO:0000313" key="2">
    <source>
        <dbReference type="EMBL" id="KAG7574693.1"/>
    </source>
</evidence>
<comment type="caution">
    <text evidence="2">The sequence shown here is derived from an EMBL/GenBank/DDBJ whole genome shotgun (WGS) entry which is preliminary data.</text>
</comment>
<protein>
    <submittedName>
        <fullName evidence="2">Uncharacterized protein</fullName>
    </submittedName>
</protein>
<dbReference type="AlphaFoldDB" id="A0A8T2ALH5"/>
<proteinExistence type="predicted"/>
<feature type="region of interest" description="Disordered" evidence="1">
    <location>
        <begin position="50"/>
        <end position="79"/>
    </location>
</feature>
<evidence type="ECO:0000313" key="3">
    <source>
        <dbReference type="Proteomes" id="UP000694251"/>
    </source>
</evidence>
<dbReference type="EMBL" id="JAEFBJ010000009">
    <property type="protein sequence ID" value="KAG7574693.1"/>
    <property type="molecule type" value="Genomic_DNA"/>
</dbReference>
<dbReference type="Proteomes" id="UP000694251">
    <property type="component" value="Chromosome 9"/>
</dbReference>
<accession>A0A8T2ALH5</accession>
<name>A0A8T2ALH5_ARASU</name>
<organism evidence="2 3">
    <name type="scientific">Arabidopsis suecica</name>
    <name type="common">Swedish thale-cress</name>
    <name type="synonym">Cardaminopsis suecica</name>
    <dbReference type="NCBI Taxonomy" id="45249"/>
    <lineage>
        <taxon>Eukaryota</taxon>
        <taxon>Viridiplantae</taxon>
        <taxon>Streptophyta</taxon>
        <taxon>Embryophyta</taxon>
        <taxon>Tracheophyta</taxon>
        <taxon>Spermatophyta</taxon>
        <taxon>Magnoliopsida</taxon>
        <taxon>eudicotyledons</taxon>
        <taxon>Gunneridae</taxon>
        <taxon>Pentapetalae</taxon>
        <taxon>rosids</taxon>
        <taxon>malvids</taxon>
        <taxon>Brassicales</taxon>
        <taxon>Brassicaceae</taxon>
        <taxon>Camelineae</taxon>
        <taxon>Arabidopsis</taxon>
    </lineage>
</organism>
<keyword evidence="3" id="KW-1185">Reference proteome</keyword>
<evidence type="ECO:0000256" key="1">
    <source>
        <dbReference type="SAM" id="MobiDB-lite"/>
    </source>
</evidence>
<sequence length="102" mass="11838">MINSDIEVSRRSLQELHPSSQNEIRKIDRRKASRFVIDLYTLLDQHLQSIGNEEQDSEEKDSESSGECGGVAAEEEDAKSEFRRYSQELQNRLVWPSQWALL</sequence>
<gene>
    <name evidence="2" type="ORF">ISN44_As09g028590</name>
</gene>